<sequence>MGSRQADRQGDRAPICALLVATVGGQRQAKAGKGRASKGKDAAGYGGSSGVGWRPRPERLARDPGFAAARSVGTSPTGGCMYKGGVKAIMQSQWLLLLRRYAGLRAQQEAAAGSACSGRCSALAVCNSENSAWMQYQGAFGATSSAVQATFGAAKSV</sequence>
<dbReference type="Proteomes" id="UP000193240">
    <property type="component" value="Unassembled WGS sequence"/>
</dbReference>
<reference evidence="2 3" key="1">
    <citation type="journal article" date="2017" name="Genome Announc.">
        <title>Genome sequence of the saprophytic ascomycete Epicoccum nigrum ICMP 19927 strain isolated from New Zealand.</title>
        <authorList>
            <person name="Fokin M."/>
            <person name="Fleetwood D."/>
            <person name="Weir B.S."/>
            <person name="Villas-Boas S.G."/>
        </authorList>
    </citation>
    <scope>NUCLEOTIDE SEQUENCE [LARGE SCALE GENOMIC DNA]</scope>
    <source>
        <strain evidence="2 3">ICMP 19927</strain>
    </source>
</reference>
<evidence type="ECO:0000256" key="1">
    <source>
        <dbReference type="SAM" id="MobiDB-lite"/>
    </source>
</evidence>
<evidence type="ECO:0000313" key="2">
    <source>
        <dbReference type="EMBL" id="OSS52607.1"/>
    </source>
</evidence>
<name>A0A1Y2MAV8_EPING</name>
<dbReference type="AlphaFoldDB" id="A0A1Y2MAV8"/>
<keyword evidence="3" id="KW-1185">Reference proteome</keyword>
<dbReference type="InParanoid" id="A0A1Y2MAV8"/>
<protein>
    <submittedName>
        <fullName evidence="2">Uncharacterized protein</fullName>
    </submittedName>
</protein>
<feature type="region of interest" description="Disordered" evidence="1">
    <location>
        <begin position="25"/>
        <end position="74"/>
    </location>
</feature>
<organism evidence="2 3">
    <name type="scientific">Epicoccum nigrum</name>
    <name type="common">Soil fungus</name>
    <name type="synonym">Epicoccum purpurascens</name>
    <dbReference type="NCBI Taxonomy" id="105696"/>
    <lineage>
        <taxon>Eukaryota</taxon>
        <taxon>Fungi</taxon>
        <taxon>Dikarya</taxon>
        <taxon>Ascomycota</taxon>
        <taxon>Pezizomycotina</taxon>
        <taxon>Dothideomycetes</taxon>
        <taxon>Pleosporomycetidae</taxon>
        <taxon>Pleosporales</taxon>
        <taxon>Pleosporineae</taxon>
        <taxon>Didymellaceae</taxon>
        <taxon>Epicoccum</taxon>
    </lineage>
</organism>
<evidence type="ECO:0000313" key="3">
    <source>
        <dbReference type="Proteomes" id="UP000193240"/>
    </source>
</evidence>
<proteinExistence type="predicted"/>
<accession>A0A1Y2MAV8</accession>
<gene>
    <name evidence="2" type="ORF">B5807_02229</name>
</gene>
<dbReference type="EMBL" id="KZ107839">
    <property type="protein sequence ID" value="OSS52607.1"/>
    <property type="molecule type" value="Genomic_DNA"/>
</dbReference>